<protein>
    <recommendedName>
        <fullName evidence="10 14">tRNA-2-methylthio-N(6)-dimethylallyladenosine synthase</fullName>
        <ecNumber evidence="10 14">2.8.4.3</ecNumber>
    </recommendedName>
    <alternativeName>
        <fullName evidence="14">(Dimethylallyl)adenosine tRNA methylthiotransferase MiaB</fullName>
    </alternativeName>
    <alternativeName>
        <fullName evidence="14">tRNA-i(6)A37 methylthiotransferase</fullName>
    </alternativeName>
</protein>
<dbReference type="Pfam" id="PF00919">
    <property type="entry name" value="UPF0004"/>
    <property type="match status" value="1"/>
</dbReference>
<feature type="binding site" evidence="14">
    <location>
        <position position="12"/>
    </location>
    <ligand>
        <name>[4Fe-4S] cluster</name>
        <dbReference type="ChEBI" id="CHEBI:49883"/>
        <label>1</label>
    </ligand>
</feature>
<dbReference type="InterPro" id="IPR006638">
    <property type="entry name" value="Elp3/MiaA/NifB-like_rSAM"/>
</dbReference>
<evidence type="ECO:0000259" key="16">
    <source>
        <dbReference type="PROSITE" id="PS50926"/>
    </source>
</evidence>
<keyword evidence="20" id="KW-1185">Reference proteome</keyword>
<feature type="binding site" evidence="14">
    <location>
        <position position="161"/>
    </location>
    <ligand>
        <name>[4Fe-4S] cluster</name>
        <dbReference type="ChEBI" id="CHEBI:49883"/>
        <label>2</label>
        <note>4Fe-4S-S-AdoMet</note>
    </ligand>
</feature>
<comment type="catalytic activity">
    <reaction evidence="11">
        <text>N(6)-dimethylallyladenosine(37) in tRNA + (sulfur carrier)-SH + AH2 + S-adenosyl-L-methionine = 2-thio-N(6)-dimethylallyladenosine(37) in tRNA + (sulfur carrier)-H + 5'-deoxyadenosine + L-methionine + A + H(+)</text>
        <dbReference type="Rhea" id="RHEA:36339"/>
        <dbReference type="Rhea" id="RHEA-COMP:10375"/>
        <dbReference type="Rhea" id="RHEA-COMP:10377"/>
        <dbReference type="Rhea" id="RHEA-COMP:14737"/>
        <dbReference type="Rhea" id="RHEA-COMP:14739"/>
        <dbReference type="ChEBI" id="CHEBI:13193"/>
        <dbReference type="ChEBI" id="CHEBI:15378"/>
        <dbReference type="ChEBI" id="CHEBI:17319"/>
        <dbReference type="ChEBI" id="CHEBI:17499"/>
        <dbReference type="ChEBI" id="CHEBI:29917"/>
        <dbReference type="ChEBI" id="CHEBI:57844"/>
        <dbReference type="ChEBI" id="CHEBI:59789"/>
        <dbReference type="ChEBI" id="CHEBI:64428"/>
        <dbReference type="ChEBI" id="CHEBI:74415"/>
        <dbReference type="ChEBI" id="CHEBI:74416"/>
    </reaction>
    <physiologicalReaction direction="left-to-right" evidence="11">
        <dbReference type="Rhea" id="RHEA:36340"/>
    </physiologicalReaction>
</comment>
<evidence type="ECO:0000313" key="20">
    <source>
        <dbReference type="Proteomes" id="UP000631300"/>
    </source>
</evidence>
<evidence type="ECO:0000256" key="4">
    <source>
        <dbReference type="ARBA" id="ARBA00022679"/>
    </source>
</evidence>
<feature type="domain" description="TRAM" evidence="16">
    <location>
        <begin position="378"/>
        <end position="441"/>
    </location>
</feature>
<evidence type="ECO:0000256" key="1">
    <source>
        <dbReference type="ARBA" id="ARBA00003234"/>
    </source>
</evidence>
<feature type="region of interest" description="Disordered" evidence="15">
    <location>
        <begin position="458"/>
        <end position="478"/>
    </location>
</feature>
<evidence type="ECO:0000256" key="3">
    <source>
        <dbReference type="ARBA" id="ARBA00022490"/>
    </source>
</evidence>
<dbReference type="SMART" id="SM00729">
    <property type="entry name" value="Elp3"/>
    <property type="match status" value="1"/>
</dbReference>
<evidence type="ECO:0000256" key="6">
    <source>
        <dbReference type="ARBA" id="ARBA00022694"/>
    </source>
</evidence>
<keyword evidence="9 14" id="KW-0411">Iron-sulfur</keyword>
<dbReference type="PANTHER" id="PTHR43020">
    <property type="entry name" value="CDK5 REGULATORY SUBUNIT-ASSOCIATED PROTEIN 1"/>
    <property type="match status" value="1"/>
</dbReference>
<dbReference type="GO" id="GO:0046872">
    <property type="term" value="F:metal ion binding"/>
    <property type="evidence" value="ECO:0007669"/>
    <property type="project" value="UniProtKB-KW"/>
</dbReference>
<dbReference type="InterPro" id="IPR007197">
    <property type="entry name" value="rSAM"/>
</dbReference>
<reference evidence="19" key="2">
    <citation type="submission" date="2020-09" db="EMBL/GenBank/DDBJ databases">
        <authorList>
            <person name="Sun Q."/>
            <person name="Kim S."/>
        </authorList>
    </citation>
    <scope>NUCLEOTIDE SEQUENCE</scope>
    <source>
        <strain evidence="19">KCTC 22164</strain>
    </source>
</reference>
<keyword evidence="6 14" id="KW-0819">tRNA processing</keyword>
<dbReference type="AlphaFoldDB" id="A0A918MVA4"/>
<dbReference type="SFLD" id="SFLDG01082">
    <property type="entry name" value="B12-binding_domain_containing"/>
    <property type="match status" value="1"/>
</dbReference>
<evidence type="ECO:0000256" key="8">
    <source>
        <dbReference type="ARBA" id="ARBA00023004"/>
    </source>
</evidence>
<dbReference type="GO" id="GO:0005829">
    <property type="term" value="C:cytosol"/>
    <property type="evidence" value="ECO:0007669"/>
    <property type="project" value="TreeGrafter"/>
</dbReference>
<dbReference type="Gene3D" id="3.40.50.12160">
    <property type="entry name" value="Methylthiotransferase, N-terminal domain"/>
    <property type="match status" value="1"/>
</dbReference>
<reference evidence="19" key="1">
    <citation type="journal article" date="2014" name="Int. J. Syst. Evol. Microbiol.">
        <title>Complete genome sequence of Corynebacterium casei LMG S-19264T (=DSM 44701T), isolated from a smear-ripened cheese.</title>
        <authorList>
            <consortium name="US DOE Joint Genome Institute (JGI-PGF)"/>
            <person name="Walter F."/>
            <person name="Albersmeier A."/>
            <person name="Kalinowski J."/>
            <person name="Ruckert C."/>
        </authorList>
    </citation>
    <scope>NUCLEOTIDE SEQUENCE</scope>
    <source>
        <strain evidence="19">KCTC 22164</strain>
    </source>
</reference>
<evidence type="ECO:0000256" key="2">
    <source>
        <dbReference type="ARBA" id="ARBA00022485"/>
    </source>
</evidence>
<dbReference type="SFLD" id="SFLDS00029">
    <property type="entry name" value="Radical_SAM"/>
    <property type="match status" value="1"/>
</dbReference>
<dbReference type="PROSITE" id="PS51449">
    <property type="entry name" value="MTTASE_N"/>
    <property type="match status" value="1"/>
</dbReference>
<dbReference type="FunFam" id="3.40.50.12160:FF:000001">
    <property type="entry name" value="tRNA-2-methylthio-N(6)-dimethylallyladenosine synthase"/>
    <property type="match status" value="1"/>
</dbReference>
<comment type="catalytic activity">
    <reaction evidence="12">
        <text>2-thio-N(6)-dimethylallyladenosine(37) in tRNA + S-adenosyl-L-methionine = 2-methylsulfanyl-N(6)-dimethylallyladenosine(37) in tRNA + S-adenosyl-L-homocysteine + H(+)</text>
        <dbReference type="Rhea" id="RHEA:37063"/>
        <dbReference type="Rhea" id="RHEA-COMP:10376"/>
        <dbReference type="Rhea" id="RHEA-COMP:10377"/>
        <dbReference type="ChEBI" id="CHEBI:15378"/>
        <dbReference type="ChEBI" id="CHEBI:57856"/>
        <dbReference type="ChEBI" id="CHEBI:59789"/>
        <dbReference type="ChEBI" id="CHEBI:74416"/>
        <dbReference type="ChEBI" id="CHEBI:74417"/>
    </reaction>
    <physiologicalReaction direction="left-to-right" evidence="12">
        <dbReference type="Rhea" id="RHEA:37064"/>
    </physiologicalReaction>
</comment>
<dbReference type="EC" id="2.8.4.3" evidence="10 14"/>
<evidence type="ECO:0000256" key="14">
    <source>
        <dbReference type="HAMAP-Rule" id="MF_01864"/>
    </source>
</evidence>
<dbReference type="SUPFAM" id="SSF102114">
    <property type="entry name" value="Radical SAM enzymes"/>
    <property type="match status" value="1"/>
</dbReference>
<dbReference type="PROSITE" id="PS51918">
    <property type="entry name" value="RADICAL_SAM"/>
    <property type="match status" value="1"/>
</dbReference>
<evidence type="ECO:0000313" key="19">
    <source>
        <dbReference type="EMBL" id="GGW75865.1"/>
    </source>
</evidence>
<evidence type="ECO:0000256" key="13">
    <source>
        <dbReference type="ARBA" id="ARBA00052587"/>
    </source>
</evidence>
<evidence type="ECO:0000259" key="18">
    <source>
        <dbReference type="PROSITE" id="PS51918"/>
    </source>
</evidence>
<dbReference type="InterPro" id="IPR058240">
    <property type="entry name" value="rSAM_sf"/>
</dbReference>
<dbReference type="RefSeq" id="WP_189403527.1">
    <property type="nucleotide sequence ID" value="NZ_BMXP01000001.1"/>
</dbReference>
<organism evidence="19 20">
    <name type="scientific">Alteromonas halophila</name>
    <dbReference type="NCBI Taxonomy" id="516698"/>
    <lineage>
        <taxon>Bacteria</taxon>
        <taxon>Pseudomonadati</taxon>
        <taxon>Pseudomonadota</taxon>
        <taxon>Gammaproteobacteria</taxon>
        <taxon>Alteromonadales</taxon>
        <taxon>Alteromonadaceae</taxon>
        <taxon>Alteromonas/Salinimonas group</taxon>
        <taxon>Alteromonas</taxon>
    </lineage>
</organism>
<evidence type="ECO:0000256" key="12">
    <source>
        <dbReference type="ARBA" id="ARBA00052380"/>
    </source>
</evidence>
<comment type="cofactor">
    <cofactor evidence="14">
        <name>[4Fe-4S] cluster</name>
        <dbReference type="ChEBI" id="CHEBI:49883"/>
    </cofactor>
    <text evidence="14">Binds 2 [4Fe-4S] clusters. One cluster is coordinated with 3 cysteines and an exchangeable S-adenosyl-L-methionine.</text>
</comment>
<feature type="domain" description="Radical SAM core" evidence="18">
    <location>
        <begin position="143"/>
        <end position="375"/>
    </location>
</feature>
<evidence type="ECO:0000256" key="5">
    <source>
        <dbReference type="ARBA" id="ARBA00022691"/>
    </source>
</evidence>
<dbReference type="InterPro" id="IPR002792">
    <property type="entry name" value="TRAM_dom"/>
</dbReference>
<dbReference type="Gene3D" id="3.80.30.20">
    <property type="entry name" value="tm_1862 like domain"/>
    <property type="match status" value="1"/>
</dbReference>
<dbReference type="InterPro" id="IPR005839">
    <property type="entry name" value="Methylthiotransferase"/>
</dbReference>
<dbReference type="NCBIfam" id="TIGR00089">
    <property type="entry name" value="MiaB/RimO family radical SAM methylthiotransferase"/>
    <property type="match status" value="1"/>
</dbReference>
<comment type="caution">
    <text evidence="19">The sequence shown here is derived from an EMBL/GenBank/DDBJ whole genome shotgun (WGS) entry which is preliminary data.</text>
</comment>
<keyword evidence="2 14" id="KW-0004">4Fe-4S</keyword>
<feature type="binding site" evidence="14">
    <location>
        <position position="164"/>
    </location>
    <ligand>
        <name>[4Fe-4S] cluster</name>
        <dbReference type="ChEBI" id="CHEBI:49883"/>
        <label>2</label>
        <note>4Fe-4S-S-AdoMet</note>
    </ligand>
</feature>
<dbReference type="PANTHER" id="PTHR43020:SF2">
    <property type="entry name" value="MITOCHONDRIAL TRNA METHYLTHIOTRANSFERASE CDK5RAP1"/>
    <property type="match status" value="1"/>
</dbReference>
<dbReference type="Pfam" id="PF01938">
    <property type="entry name" value="TRAM"/>
    <property type="match status" value="1"/>
</dbReference>
<proteinExistence type="inferred from homology"/>
<comment type="subcellular location">
    <subcellularLocation>
        <location evidence="14">Cytoplasm</location>
    </subcellularLocation>
</comment>
<keyword evidence="4 14" id="KW-0808">Transferase</keyword>
<feature type="domain" description="MTTase N-terminal" evidence="17">
    <location>
        <begin position="3"/>
        <end position="120"/>
    </location>
</feature>
<dbReference type="InterPro" id="IPR023404">
    <property type="entry name" value="rSAM_horseshoe"/>
</dbReference>
<dbReference type="InterPro" id="IPR006463">
    <property type="entry name" value="MiaB_methiolase"/>
</dbReference>
<dbReference type="SFLD" id="SFLDF00273">
    <property type="entry name" value="(dimethylallyl)adenosine_tRNA"/>
    <property type="match status" value="1"/>
</dbReference>
<dbReference type="SFLD" id="SFLDG01061">
    <property type="entry name" value="methylthiotransferase"/>
    <property type="match status" value="1"/>
</dbReference>
<dbReference type="Proteomes" id="UP000631300">
    <property type="component" value="Unassembled WGS sequence"/>
</dbReference>
<evidence type="ECO:0000256" key="10">
    <source>
        <dbReference type="ARBA" id="ARBA00033765"/>
    </source>
</evidence>
<dbReference type="NCBIfam" id="TIGR01574">
    <property type="entry name" value="miaB-methiolase"/>
    <property type="match status" value="1"/>
</dbReference>
<evidence type="ECO:0000256" key="11">
    <source>
        <dbReference type="ARBA" id="ARBA00050926"/>
    </source>
</evidence>
<comment type="catalytic activity">
    <reaction evidence="13">
        <text>N(6)-dimethylallyladenosine(37) in tRNA + (sulfur carrier)-SH + AH2 + 2 S-adenosyl-L-methionine = 2-methylsulfanyl-N(6)-dimethylallyladenosine(37) in tRNA + (sulfur carrier)-H + 5'-deoxyadenosine + L-methionine + A + S-adenosyl-L-homocysteine + 2 H(+)</text>
        <dbReference type="Rhea" id="RHEA:37067"/>
        <dbReference type="Rhea" id="RHEA-COMP:10375"/>
        <dbReference type="Rhea" id="RHEA-COMP:10376"/>
        <dbReference type="Rhea" id="RHEA-COMP:14737"/>
        <dbReference type="Rhea" id="RHEA-COMP:14739"/>
        <dbReference type="ChEBI" id="CHEBI:13193"/>
        <dbReference type="ChEBI" id="CHEBI:15378"/>
        <dbReference type="ChEBI" id="CHEBI:17319"/>
        <dbReference type="ChEBI" id="CHEBI:17499"/>
        <dbReference type="ChEBI" id="CHEBI:29917"/>
        <dbReference type="ChEBI" id="CHEBI:57844"/>
        <dbReference type="ChEBI" id="CHEBI:57856"/>
        <dbReference type="ChEBI" id="CHEBI:59789"/>
        <dbReference type="ChEBI" id="CHEBI:64428"/>
        <dbReference type="ChEBI" id="CHEBI:74415"/>
        <dbReference type="ChEBI" id="CHEBI:74417"/>
        <dbReference type="EC" id="2.8.4.3"/>
    </reaction>
    <physiologicalReaction direction="left-to-right" evidence="13">
        <dbReference type="Rhea" id="RHEA:37068"/>
    </physiologicalReaction>
</comment>
<dbReference type="InterPro" id="IPR020612">
    <property type="entry name" value="Methylthiotransferase_CS"/>
</dbReference>
<keyword evidence="5 14" id="KW-0949">S-adenosyl-L-methionine</keyword>
<dbReference type="GO" id="GO:0035597">
    <property type="term" value="F:tRNA-2-methylthio-N(6)-dimethylallyladenosine(37) synthase activity"/>
    <property type="evidence" value="ECO:0007669"/>
    <property type="project" value="UniProtKB-EC"/>
</dbReference>
<comment type="function">
    <text evidence="1 14">Catalyzes the methylthiolation of N6-(dimethylallyl)adenosine (i(6)A), leading to the formation of 2-methylthio-N6-(dimethylallyl)adenosine (ms(2)i(6)A) at position 37 in tRNAs that read codons beginning with uridine.</text>
</comment>
<keyword evidence="8 14" id="KW-0408">Iron</keyword>
<dbReference type="EMBL" id="BMXP01000001">
    <property type="protein sequence ID" value="GGW75865.1"/>
    <property type="molecule type" value="Genomic_DNA"/>
</dbReference>
<dbReference type="GO" id="GO:0051539">
    <property type="term" value="F:4 iron, 4 sulfur cluster binding"/>
    <property type="evidence" value="ECO:0007669"/>
    <property type="project" value="UniProtKB-UniRule"/>
</dbReference>
<accession>A0A918MVA4</accession>
<comment type="subunit">
    <text evidence="14">Monomer.</text>
</comment>
<feature type="binding site" evidence="14">
    <location>
        <position position="157"/>
    </location>
    <ligand>
        <name>[4Fe-4S] cluster</name>
        <dbReference type="ChEBI" id="CHEBI:49883"/>
        <label>2</label>
        <note>4Fe-4S-S-AdoMet</note>
    </ligand>
</feature>
<dbReference type="HAMAP" id="MF_01864">
    <property type="entry name" value="tRNA_metthiotr_MiaB"/>
    <property type="match status" value="1"/>
</dbReference>
<evidence type="ECO:0000256" key="15">
    <source>
        <dbReference type="SAM" id="MobiDB-lite"/>
    </source>
</evidence>
<dbReference type="FunFam" id="3.80.30.20:FF:000001">
    <property type="entry name" value="tRNA-2-methylthio-N(6)-dimethylallyladenosine synthase 2"/>
    <property type="match status" value="1"/>
</dbReference>
<evidence type="ECO:0000256" key="9">
    <source>
        <dbReference type="ARBA" id="ARBA00023014"/>
    </source>
</evidence>
<name>A0A918MVA4_9ALTE</name>
<dbReference type="CDD" id="cd01335">
    <property type="entry name" value="Radical_SAM"/>
    <property type="match status" value="1"/>
</dbReference>
<dbReference type="Pfam" id="PF04055">
    <property type="entry name" value="Radical_SAM"/>
    <property type="match status" value="1"/>
</dbReference>
<evidence type="ECO:0000256" key="7">
    <source>
        <dbReference type="ARBA" id="ARBA00022723"/>
    </source>
</evidence>
<dbReference type="PROSITE" id="PS01278">
    <property type="entry name" value="MTTASE_RADICAL"/>
    <property type="match status" value="1"/>
</dbReference>
<feature type="binding site" evidence="14">
    <location>
        <position position="83"/>
    </location>
    <ligand>
        <name>[4Fe-4S] cluster</name>
        <dbReference type="ChEBI" id="CHEBI:49883"/>
        <label>1</label>
    </ligand>
</feature>
<comment type="similarity">
    <text evidence="14">Belongs to the methylthiotransferase family. MiaB subfamily.</text>
</comment>
<sequence>MTKKLYIKTWGCQMNEYDSDKMANLLDSTHGYSEAAEPEEADVILLNTCSIREKAQEKVFHQLGRWKNLKQTNPDLIIGVGGCVASQEGELIRQRAPFVDLVFGPQTLHRLPEMINQLQGGARSVVDVSFPEIEKFDRLPEPRAEGPTAFVSIMEGCSKYCTFCVVPYTRGEEVSRPVDDVLLEVAQLAGQGVREVNLLGQNVNAYRGDNFDGTECRFAELLELVAAIDGIDRIRYTTSHPVEFTDDIIDAYTSIPELVDHLHLPVQSGSDRVLNLMKRGHTAIEYKSKIRKLKKVRPNISMSSDFIIGFPGETDADFEATMDLIQAVNFDLSFSFIYSARPGTPAADAVDDVDDETKKQRLHLLQQRLNQQSQQIARNMLDTEQRILVEGPSKKNPMELSGRTENNRVVNFEGSPDMIGEFVDVVVTDVFTNSLRGNVLRREQDMGLRVAVSPQSIMNKHQGSQPDALGVGQFTPAQ</sequence>
<gene>
    <name evidence="14 19" type="primary">miaB</name>
    <name evidence="19" type="ORF">GCM10007391_05330</name>
</gene>
<dbReference type="InterPro" id="IPR038135">
    <property type="entry name" value="Methylthiotransferase_N_sf"/>
</dbReference>
<feature type="binding site" evidence="14">
    <location>
        <position position="49"/>
    </location>
    <ligand>
        <name>[4Fe-4S] cluster</name>
        <dbReference type="ChEBI" id="CHEBI:49883"/>
        <label>1</label>
    </ligand>
</feature>
<keyword evidence="7 14" id="KW-0479">Metal-binding</keyword>
<keyword evidence="3 14" id="KW-0963">Cytoplasm</keyword>
<dbReference type="InterPro" id="IPR013848">
    <property type="entry name" value="Methylthiotransferase_N"/>
</dbReference>
<dbReference type="PROSITE" id="PS50926">
    <property type="entry name" value="TRAM"/>
    <property type="match status" value="1"/>
</dbReference>
<evidence type="ECO:0000259" key="17">
    <source>
        <dbReference type="PROSITE" id="PS51449"/>
    </source>
</evidence>